<dbReference type="EMBL" id="CAEZXJ010000003">
    <property type="protein sequence ID" value="CAB4678205.1"/>
    <property type="molecule type" value="Genomic_DNA"/>
</dbReference>
<proteinExistence type="predicted"/>
<name>A0A6J6N026_9ZZZZ</name>
<accession>A0A6J6N026</accession>
<evidence type="ECO:0000313" key="1">
    <source>
        <dbReference type="EMBL" id="CAB4678205.1"/>
    </source>
</evidence>
<dbReference type="AlphaFoldDB" id="A0A6J6N026"/>
<reference evidence="1" key="1">
    <citation type="submission" date="2020-05" db="EMBL/GenBank/DDBJ databases">
        <authorList>
            <person name="Chiriac C."/>
            <person name="Salcher M."/>
            <person name="Ghai R."/>
            <person name="Kavagutti S V."/>
        </authorList>
    </citation>
    <scope>NUCLEOTIDE SEQUENCE</scope>
</reference>
<protein>
    <submittedName>
        <fullName evidence="1">Unannotated protein</fullName>
    </submittedName>
</protein>
<sequence>MKFSVSIFAEGDRIITLEEVVELADAVAIYNGLATGAGTTGYGAQIIVEAPSSDIAVDAALVLFNEAVQKANLPVFEIIKAETMSEDQDWEDALEQ</sequence>
<gene>
    <name evidence="1" type="ORF">UFOPK2372_00058</name>
</gene>
<organism evidence="1">
    <name type="scientific">freshwater metagenome</name>
    <dbReference type="NCBI Taxonomy" id="449393"/>
    <lineage>
        <taxon>unclassified sequences</taxon>
        <taxon>metagenomes</taxon>
        <taxon>ecological metagenomes</taxon>
    </lineage>
</organism>